<proteinExistence type="predicted"/>
<evidence type="ECO:0000313" key="2">
    <source>
        <dbReference type="Proteomes" id="UP001605036"/>
    </source>
</evidence>
<evidence type="ECO:0000313" key="1">
    <source>
        <dbReference type="EMBL" id="KAL2622390.1"/>
    </source>
</evidence>
<reference evidence="1 2" key="1">
    <citation type="submission" date="2024-09" db="EMBL/GenBank/DDBJ databases">
        <title>Chromosome-scale assembly of Riccia fluitans.</title>
        <authorList>
            <person name="Paukszto L."/>
            <person name="Sawicki J."/>
            <person name="Karawczyk K."/>
            <person name="Piernik-Szablinska J."/>
            <person name="Szczecinska M."/>
            <person name="Mazdziarz M."/>
        </authorList>
    </citation>
    <scope>NUCLEOTIDE SEQUENCE [LARGE SCALE GENOMIC DNA]</scope>
    <source>
        <strain evidence="1">Rf_01</strain>
        <tissue evidence="1">Aerial parts of the thallus</tissue>
    </source>
</reference>
<name>A0ABD1Y6R0_9MARC</name>
<comment type="caution">
    <text evidence="1">The sequence shown here is derived from an EMBL/GenBank/DDBJ whole genome shotgun (WGS) entry which is preliminary data.</text>
</comment>
<dbReference type="EMBL" id="JBHFFA010000006">
    <property type="protein sequence ID" value="KAL2622390.1"/>
    <property type="molecule type" value="Genomic_DNA"/>
</dbReference>
<protein>
    <submittedName>
        <fullName evidence="1">Uncharacterized protein</fullName>
    </submittedName>
</protein>
<sequence>MKFLYWKTSDPHQVLGWWSSEGDSEDTDFRRRFGYVPYHVKAPTVLAPLLSLFCAPSFNQQKCLRRTWIPTGQAEEPCMITSPGHLCDGMRMQRGISTVSSTFRLEQLTPGGVTVIIAHRDLGWRKGILTFVDANVAGKVNLVQGMRDHGSVGVVNYSGGGSYESSRIDMTLFSVLSSWILSKTSDRVKSIADKIMSRYSDEKGRPGWTPPVLTVFTVDSRIRKREEDPFWIANGRNRNASEYLQPMRELEEYGFEWSTVFLMSDSGTLLNDISAEINGRDDGVSDPLSAYFHFHCCSQEGWEDIDHIRLDFRYPYY</sequence>
<dbReference type="Proteomes" id="UP001605036">
    <property type="component" value="Unassembled WGS sequence"/>
</dbReference>
<keyword evidence="2" id="KW-1185">Reference proteome</keyword>
<dbReference type="AlphaFoldDB" id="A0ABD1Y6R0"/>
<accession>A0ABD1Y6R0</accession>
<organism evidence="1 2">
    <name type="scientific">Riccia fluitans</name>
    <dbReference type="NCBI Taxonomy" id="41844"/>
    <lineage>
        <taxon>Eukaryota</taxon>
        <taxon>Viridiplantae</taxon>
        <taxon>Streptophyta</taxon>
        <taxon>Embryophyta</taxon>
        <taxon>Marchantiophyta</taxon>
        <taxon>Marchantiopsida</taxon>
        <taxon>Marchantiidae</taxon>
        <taxon>Marchantiales</taxon>
        <taxon>Ricciaceae</taxon>
        <taxon>Riccia</taxon>
    </lineage>
</organism>
<gene>
    <name evidence="1" type="ORF">R1flu_002595</name>
</gene>